<dbReference type="InterPro" id="IPR012338">
    <property type="entry name" value="Beta-lactam/transpept-like"/>
</dbReference>
<evidence type="ECO:0000256" key="2">
    <source>
        <dbReference type="SAM" id="SignalP"/>
    </source>
</evidence>
<dbReference type="Pfam" id="PF00144">
    <property type="entry name" value="Beta-lactamase"/>
    <property type="match status" value="1"/>
</dbReference>
<keyword evidence="2" id="KW-0732">Signal</keyword>
<gene>
    <name evidence="4" type="ORF">TRAPUB_12401</name>
</gene>
<dbReference type="PANTHER" id="PTHR46825">
    <property type="entry name" value="D-ALANYL-D-ALANINE-CARBOXYPEPTIDASE/ENDOPEPTIDASE AMPH"/>
    <property type="match status" value="1"/>
</dbReference>
<organism evidence="4 5">
    <name type="scientific">Trametes pubescens</name>
    <name type="common">White-rot fungus</name>
    <dbReference type="NCBI Taxonomy" id="154538"/>
    <lineage>
        <taxon>Eukaryota</taxon>
        <taxon>Fungi</taxon>
        <taxon>Dikarya</taxon>
        <taxon>Basidiomycota</taxon>
        <taxon>Agaricomycotina</taxon>
        <taxon>Agaricomycetes</taxon>
        <taxon>Polyporales</taxon>
        <taxon>Polyporaceae</taxon>
        <taxon>Trametes</taxon>
    </lineage>
</organism>
<feature type="domain" description="Beta-lactamase-related" evidence="3">
    <location>
        <begin position="50"/>
        <end position="385"/>
    </location>
</feature>
<comment type="similarity">
    <text evidence="1">Belongs to the peptidase S12 family.</text>
</comment>
<dbReference type="OrthoDB" id="5946976at2759"/>
<comment type="caution">
    <text evidence="4">The sequence shown here is derived from an EMBL/GenBank/DDBJ whole genome shotgun (WGS) entry which is preliminary data.</text>
</comment>
<dbReference type="OMA" id="QWGLVMA"/>
<dbReference type="STRING" id="154538.A0A1M2VU36"/>
<dbReference type="InterPro" id="IPR050491">
    <property type="entry name" value="AmpC-like"/>
</dbReference>
<dbReference type="PANTHER" id="PTHR46825:SF15">
    <property type="entry name" value="BETA-LACTAMASE-RELATED DOMAIN-CONTAINING PROTEIN"/>
    <property type="match status" value="1"/>
</dbReference>
<reference evidence="4 5" key="1">
    <citation type="submission" date="2016-10" db="EMBL/GenBank/DDBJ databases">
        <title>Genome sequence of the basidiomycete white-rot fungus Trametes pubescens.</title>
        <authorList>
            <person name="Makela M.R."/>
            <person name="Granchi Z."/>
            <person name="Peng M."/>
            <person name="De Vries R.P."/>
            <person name="Grigoriev I."/>
            <person name="Riley R."/>
            <person name="Hilden K."/>
        </authorList>
    </citation>
    <scope>NUCLEOTIDE SEQUENCE [LARGE SCALE GENOMIC DNA]</scope>
    <source>
        <strain evidence="4 5">FBCC735</strain>
    </source>
</reference>
<evidence type="ECO:0000256" key="1">
    <source>
        <dbReference type="ARBA" id="ARBA00038215"/>
    </source>
</evidence>
<name>A0A1M2VU36_TRAPU</name>
<evidence type="ECO:0000313" key="5">
    <source>
        <dbReference type="Proteomes" id="UP000184267"/>
    </source>
</evidence>
<accession>A0A1M2VU36</accession>
<dbReference type="Proteomes" id="UP000184267">
    <property type="component" value="Unassembled WGS sequence"/>
</dbReference>
<protein>
    <recommendedName>
        <fullName evidence="3">Beta-lactamase-related domain-containing protein</fullName>
    </recommendedName>
</protein>
<evidence type="ECO:0000313" key="4">
    <source>
        <dbReference type="EMBL" id="OJT11117.1"/>
    </source>
</evidence>
<dbReference type="AlphaFoldDB" id="A0A1M2VU36"/>
<proteinExistence type="inferred from homology"/>
<dbReference type="Gene3D" id="3.40.710.10">
    <property type="entry name" value="DD-peptidase/beta-lactamase superfamily"/>
    <property type="match status" value="1"/>
</dbReference>
<feature type="signal peptide" evidence="2">
    <location>
        <begin position="1"/>
        <end position="26"/>
    </location>
</feature>
<dbReference type="EMBL" id="MNAD01000687">
    <property type="protein sequence ID" value="OJT11117.1"/>
    <property type="molecule type" value="Genomic_DNA"/>
</dbReference>
<evidence type="ECO:0000259" key="3">
    <source>
        <dbReference type="Pfam" id="PF00144"/>
    </source>
</evidence>
<sequence length="572" mass="62606">MHFFRCGTFAKLSGFLLAFSAVSSWGEQVPLQLNATSSSSKESIFSPDFRAFVEELRINASIPGISVGAVRFSGDGKTPQVELASWGRKTEEGDGHDLTPDTLFGLASCSKAFLATSVGLLMDDFTHGRNVTPLPAGVSHFDWDTKLAAILPDEWLLDDEWTTRAASIRDALGHVTGLSRHDFSYSAGDSAGDVVRRMRHLPTAYELREKWSYNNQMYGLGAYIIEKYANTSYPAFATERLFKPLKMSSTTFWPSEAHASGKLTHSWMHTGRRIPFWHTDDVNWVAVLLNKGVDPASGEAIIPRSVYDAVTTAQSIMYGYPTPRFGAGILGYGIGWLRWTYDGVEMINHDGGIPGFSTLVTFSPSSNFGVFILINADEQSEHAETIMRRAFDDVLNRTSFSAAYETPFVEKAHRPTVDVASEPLSLDLSAYTGTYKSSGYGSITLCSPISSSQYCADVLSVFSSLGPVSGPRSASLYGAYSSIWSTHARLSHHSHDTFNLTFSVVFPHGYGANTTAFEDYMVGFSQGRADFVVEGTEVTGFALVIDEDAVVARQQRTGGTLKETADAWFAKV</sequence>
<dbReference type="InterPro" id="IPR001466">
    <property type="entry name" value="Beta-lactam-related"/>
</dbReference>
<feature type="chain" id="PRO_5013245347" description="Beta-lactamase-related domain-containing protein" evidence="2">
    <location>
        <begin position="27"/>
        <end position="572"/>
    </location>
</feature>
<keyword evidence="5" id="KW-1185">Reference proteome</keyword>
<dbReference type="SUPFAM" id="SSF56601">
    <property type="entry name" value="beta-lactamase/transpeptidase-like"/>
    <property type="match status" value="1"/>
</dbReference>